<keyword evidence="3" id="KW-1185">Reference proteome</keyword>
<gene>
    <name evidence="2" type="ORF">JCM19239_3289</name>
</gene>
<feature type="domain" description="NADH:ubiquinone oxidoreductase intermediate-associated protein 30" evidence="1">
    <location>
        <begin position="2"/>
        <end position="55"/>
    </location>
</feature>
<reference evidence="3" key="2">
    <citation type="submission" date="2014-09" db="EMBL/GenBank/DDBJ databases">
        <authorList>
            <consortium name="NBRP consortium"/>
            <person name="Sawabe T."/>
            <person name="Meirelles P."/>
            <person name="Nakanishi M."/>
            <person name="Sayaka M."/>
            <person name="Hattori M."/>
            <person name="Ohkuma M."/>
        </authorList>
    </citation>
    <scope>NUCLEOTIDE SEQUENCE [LARGE SCALE GENOMIC DNA]</scope>
    <source>
        <strain evidence="3">JCM 19239</strain>
    </source>
</reference>
<protein>
    <recommendedName>
        <fullName evidence="1">NADH:ubiquinone oxidoreductase intermediate-associated protein 30 domain-containing protein</fullName>
    </recommendedName>
</protein>
<organism evidence="2 3">
    <name type="scientific">Vibrio variabilis</name>
    <dbReference type="NCBI Taxonomy" id="990271"/>
    <lineage>
        <taxon>Bacteria</taxon>
        <taxon>Pseudomonadati</taxon>
        <taxon>Pseudomonadota</taxon>
        <taxon>Gammaproteobacteria</taxon>
        <taxon>Vibrionales</taxon>
        <taxon>Vibrionaceae</taxon>
        <taxon>Vibrio</taxon>
    </lineage>
</organism>
<evidence type="ECO:0000313" key="3">
    <source>
        <dbReference type="Proteomes" id="UP000029223"/>
    </source>
</evidence>
<dbReference type="InterPro" id="IPR013857">
    <property type="entry name" value="NADH-UbQ_OxRdtase-assoc_prot30"/>
</dbReference>
<evidence type="ECO:0000313" key="2">
    <source>
        <dbReference type="EMBL" id="GAL27685.1"/>
    </source>
</evidence>
<reference evidence="3" key="1">
    <citation type="submission" date="2014-09" db="EMBL/GenBank/DDBJ databases">
        <title>Vibrio variabilis JCM 19239. (C206) whole genome shotgun sequence.</title>
        <authorList>
            <person name="Sawabe T."/>
            <person name="Meirelles P."/>
            <person name="Nakanishi M."/>
            <person name="Sayaka M."/>
            <person name="Hattori M."/>
            <person name="Ohkuma M."/>
        </authorList>
    </citation>
    <scope>NUCLEOTIDE SEQUENCE [LARGE SCALE GENOMIC DNA]</scope>
    <source>
        <strain evidence="3">JCM 19239</strain>
    </source>
</reference>
<dbReference type="Proteomes" id="UP000029223">
    <property type="component" value="Unassembled WGS sequence"/>
</dbReference>
<dbReference type="EMBL" id="BBMS01000032">
    <property type="protein sequence ID" value="GAL27685.1"/>
    <property type="molecule type" value="Genomic_DNA"/>
</dbReference>
<dbReference type="SUPFAM" id="SSF49785">
    <property type="entry name" value="Galactose-binding domain-like"/>
    <property type="match status" value="1"/>
</dbReference>
<sequence>MIDFTQQYEHLNWDATNDNVMGGISSGTMTYSNGRSLFSGVISLENNGGFSSVNRPIQPLGQTLPTLNSNLLATVEPINCAPRLGEMAFASITNTTLPPSEVSDKL</sequence>
<comment type="caution">
    <text evidence="2">The sequence shown here is derived from an EMBL/GenBank/DDBJ whole genome shotgun (WGS) entry which is preliminary data.</text>
</comment>
<proteinExistence type="predicted"/>
<dbReference type="Pfam" id="PF08547">
    <property type="entry name" value="CIA30"/>
    <property type="match status" value="1"/>
</dbReference>
<name>A0ABQ0JFZ2_9VIBR</name>
<evidence type="ECO:0000259" key="1">
    <source>
        <dbReference type="Pfam" id="PF08547"/>
    </source>
</evidence>
<accession>A0ABQ0JFZ2</accession>
<dbReference type="InterPro" id="IPR008979">
    <property type="entry name" value="Galactose-bd-like_sf"/>
</dbReference>